<proteinExistence type="predicted"/>
<comment type="caution">
    <text evidence="2">The sequence shown here is derived from an EMBL/GenBank/DDBJ whole genome shotgun (WGS) entry which is preliminary data.</text>
</comment>
<feature type="signal peptide" evidence="1">
    <location>
        <begin position="1"/>
        <end position="15"/>
    </location>
</feature>
<name>A0A438I050_VITVI</name>
<evidence type="ECO:0000313" key="2">
    <source>
        <dbReference type="EMBL" id="RVW90077.1"/>
    </source>
</evidence>
<evidence type="ECO:0008006" key="4">
    <source>
        <dbReference type="Google" id="ProtNLM"/>
    </source>
</evidence>
<dbReference type="Proteomes" id="UP000288805">
    <property type="component" value="Unassembled WGS sequence"/>
</dbReference>
<organism evidence="2 3">
    <name type="scientific">Vitis vinifera</name>
    <name type="common">Grape</name>
    <dbReference type="NCBI Taxonomy" id="29760"/>
    <lineage>
        <taxon>Eukaryota</taxon>
        <taxon>Viridiplantae</taxon>
        <taxon>Streptophyta</taxon>
        <taxon>Embryophyta</taxon>
        <taxon>Tracheophyta</taxon>
        <taxon>Spermatophyta</taxon>
        <taxon>Magnoliopsida</taxon>
        <taxon>eudicotyledons</taxon>
        <taxon>Gunneridae</taxon>
        <taxon>Pentapetalae</taxon>
        <taxon>rosids</taxon>
        <taxon>Vitales</taxon>
        <taxon>Vitaceae</taxon>
        <taxon>Viteae</taxon>
        <taxon>Vitis</taxon>
    </lineage>
</organism>
<gene>
    <name evidence="2" type="ORF">CK203_035877</name>
</gene>
<dbReference type="AlphaFoldDB" id="A0A438I050"/>
<reference evidence="2 3" key="1">
    <citation type="journal article" date="2018" name="PLoS Genet.">
        <title>Population sequencing reveals clonal diversity and ancestral inbreeding in the grapevine cultivar Chardonnay.</title>
        <authorList>
            <person name="Roach M.J."/>
            <person name="Johnson D.L."/>
            <person name="Bohlmann J."/>
            <person name="van Vuuren H.J."/>
            <person name="Jones S.J."/>
            <person name="Pretorius I.S."/>
            <person name="Schmidt S.A."/>
            <person name="Borneman A.R."/>
        </authorList>
    </citation>
    <scope>NUCLEOTIDE SEQUENCE [LARGE SCALE GENOMIC DNA]</scope>
    <source>
        <strain evidence="3">cv. Chardonnay</strain>
        <tissue evidence="2">Leaf</tissue>
    </source>
</reference>
<sequence length="72" mass="8506">MGLMFCFLRWGFVFCLNFEVYPKVRVKEQDQDDRFAERDPTRSSCSPVTQQWFHSSFLEPGALKGKGIWLLK</sequence>
<accession>A0A438I050</accession>
<evidence type="ECO:0000313" key="3">
    <source>
        <dbReference type="Proteomes" id="UP000288805"/>
    </source>
</evidence>
<evidence type="ECO:0000256" key="1">
    <source>
        <dbReference type="SAM" id="SignalP"/>
    </source>
</evidence>
<protein>
    <recommendedName>
        <fullName evidence="4">Secreted protein</fullName>
    </recommendedName>
</protein>
<dbReference type="EMBL" id="QGNW01000158">
    <property type="protein sequence ID" value="RVW90077.1"/>
    <property type="molecule type" value="Genomic_DNA"/>
</dbReference>
<feature type="chain" id="PRO_5019340979" description="Secreted protein" evidence="1">
    <location>
        <begin position="16"/>
        <end position="72"/>
    </location>
</feature>
<keyword evidence="1" id="KW-0732">Signal</keyword>